<dbReference type="PANTHER" id="PTHR10252">
    <property type="entry name" value="HISTONE-LIKE TRANSCRIPTION FACTOR CCAAT-RELATED"/>
    <property type="match status" value="1"/>
</dbReference>
<keyword evidence="2" id="KW-0805">Transcription regulation</keyword>
<keyword evidence="8" id="KW-1185">Reference proteome</keyword>
<dbReference type="GO" id="GO:0000978">
    <property type="term" value="F:RNA polymerase II cis-regulatory region sequence-specific DNA binding"/>
    <property type="evidence" value="ECO:0007669"/>
    <property type="project" value="TreeGrafter"/>
</dbReference>
<evidence type="ECO:0000259" key="7">
    <source>
        <dbReference type="Pfam" id="PF00808"/>
    </source>
</evidence>
<accession>A0A0N5AXC1</accession>
<dbReference type="InterPro" id="IPR009072">
    <property type="entry name" value="Histone-fold"/>
</dbReference>
<evidence type="ECO:0000256" key="5">
    <source>
        <dbReference type="ARBA" id="ARBA00023242"/>
    </source>
</evidence>
<name>A0A0N5AXC1_9BILA</name>
<keyword evidence="4" id="KW-0804">Transcription</keyword>
<dbReference type="PANTHER" id="PTHR10252:SF8">
    <property type="entry name" value="NUCLEAR TRANSCRIPTION FACTOR Y SUBUNIT GAMMA"/>
    <property type="match status" value="1"/>
</dbReference>
<feature type="domain" description="Transcription factor CBF/NF-Y/archaeal histone" evidence="7">
    <location>
        <begin position="81"/>
        <end position="146"/>
    </location>
</feature>
<comment type="subcellular location">
    <subcellularLocation>
        <location evidence="1">Nucleus</location>
    </subcellularLocation>
</comment>
<evidence type="ECO:0000256" key="3">
    <source>
        <dbReference type="ARBA" id="ARBA00023125"/>
    </source>
</evidence>
<dbReference type="SUPFAM" id="SSF47113">
    <property type="entry name" value="Histone-fold"/>
    <property type="match status" value="1"/>
</dbReference>
<proteinExistence type="inferred from homology"/>
<dbReference type="GO" id="GO:0046982">
    <property type="term" value="F:protein heterodimerization activity"/>
    <property type="evidence" value="ECO:0007669"/>
    <property type="project" value="InterPro"/>
</dbReference>
<evidence type="ECO:0000313" key="9">
    <source>
        <dbReference type="WBParaSite" id="SMUV_0000959601-mRNA-1"/>
    </source>
</evidence>
<dbReference type="AlphaFoldDB" id="A0A0N5AXC1"/>
<dbReference type="GO" id="GO:0005634">
    <property type="term" value="C:nucleus"/>
    <property type="evidence" value="ECO:0007669"/>
    <property type="project" value="UniProtKB-SubCell"/>
</dbReference>
<evidence type="ECO:0000256" key="6">
    <source>
        <dbReference type="ARBA" id="ARBA00038129"/>
    </source>
</evidence>
<evidence type="ECO:0000256" key="1">
    <source>
        <dbReference type="ARBA" id="ARBA00004123"/>
    </source>
</evidence>
<dbReference type="FunFam" id="1.10.20.10:FF:000062">
    <property type="entry name" value="Nuclear transcription factor Y subunit C"/>
    <property type="match status" value="1"/>
</dbReference>
<dbReference type="InterPro" id="IPR050568">
    <property type="entry name" value="Transcr_DNA_Rep_Reg"/>
</dbReference>
<keyword evidence="3" id="KW-0238">DNA-binding</keyword>
<evidence type="ECO:0000313" key="8">
    <source>
        <dbReference type="Proteomes" id="UP000046393"/>
    </source>
</evidence>
<comment type="similarity">
    <text evidence="6">Belongs to the NFYC/HAP5 subunit family.</text>
</comment>
<keyword evidence="5" id="KW-0539">Nucleus</keyword>
<dbReference type="CDD" id="cd22908">
    <property type="entry name" value="HFD_NFYC-like"/>
    <property type="match status" value="1"/>
</dbReference>
<dbReference type="GO" id="GO:0000981">
    <property type="term" value="F:DNA-binding transcription factor activity, RNA polymerase II-specific"/>
    <property type="evidence" value="ECO:0007669"/>
    <property type="project" value="TreeGrafter"/>
</dbReference>
<dbReference type="STRING" id="451379.A0A0N5AXC1"/>
<protein>
    <submittedName>
        <fullName evidence="9">CBFD_NFYB_HMF domain-containing protein</fullName>
    </submittedName>
</protein>
<dbReference type="Proteomes" id="UP000046393">
    <property type="component" value="Unplaced"/>
</dbReference>
<reference evidence="9" key="1">
    <citation type="submission" date="2017-02" db="UniProtKB">
        <authorList>
            <consortium name="WormBaseParasite"/>
        </authorList>
    </citation>
    <scope>IDENTIFICATION</scope>
</reference>
<sequence>MNSADVVNNGKDADETVVSGGVCTNIVTSLFPVQEVASGSSSFEDDGFDVNKRLANFWADKKAEVENLSRENLRQATRNQDLPLARIKKIMKLDDALKEQMISAEVPIFLAKACEILIEEITLRSWRSTELGKRKTLQKCDISHALADVDKMDFLVDFVPRPESRRNVNFQPSSLSLPVINPVHVQPAEIIDGRVYVQQEPGIFQVLQIADGESPLQSGAVLQATPIGQPIQLQQSENGDPSIITVNLPDGAVQQFHLQVPQQH</sequence>
<dbReference type="Gene3D" id="1.10.20.10">
    <property type="entry name" value="Histone, subunit A"/>
    <property type="match status" value="1"/>
</dbReference>
<dbReference type="Pfam" id="PF00808">
    <property type="entry name" value="CBFD_NFYB_HMF"/>
    <property type="match status" value="1"/>
</dbReference>
<organism evidence="8 9">
    <name type="scientific">Syphacia muris</name>
    <dbReference type="NCBI Taxonomy" id="451379"/>
    <lineage>
        <taxon>Eukaryota</taxon>
        <taxon>Metazoa</taxon>
        <taxon>Ecdysozoa</taxon>
        <taxon>Nematoda</taxon>
        <taxon>Chromadorea</taxon>
        <taxon>Rhabditida</taxon>
        <taxon>Spirurina</taxon>
        <taxon>Oxyuridomorpha</taxon>
        <taxon>Oxyuroidea</taxon>
        <taxon>Oxyuridae</taxon>
        <taxon>Syphacia</taxon>
    </lineage>
</organism>
<evidence type="ECO:0000256" key="4">
    <source>
        <dbReference type="ARBA" id="ARBA00023163"/>
    </source>
</evidence>
<evidence type="ECO:0000256" key="2">
    <source>
        <dbReference type="ARBA" id="ARBA00023015"/>
    </source>
</evidence>
<dbReference type="InterPro" id="IPR003958">
    <property type="entry name" value="CBFA_NFYB_domain"/>
</dbReference>
<dbReference type="WBParaSite" id="SMUV_0000959601-mRNA-1">
    <property type="protein sequence ID" value="SMUV_0000959601-mRNA-1"/>
    <property type="gene ID" value="SMUV_0000959601"/>
</dbReference>